<evidence type="ECO:0000313" key="8">
    <source>
        <dbReference type="EMBL" id="RVW36570.1"/>
    </source>
</evidence>
<evidence type="ECO:0000259" key="7">
    <source>
        <dbReference type="Pfam" id="PF02544"/>
    </source>
</evidence>
<dbReference type="InterPro" id="IPR039698">
    <property type="entry name" value="Dfg10/SRD5A3"/>
</dbReference>
<protein>
    <submittedName>
        <fullName evidence="8">Polyprenol reductase 2</fullName>
    </submittedName>
</protein>
<sequence>MELHLVALLRAAWIAGTLPILIASIPSSRLHSFHGLVLGFARRGKTMPSSSYKFTVPQRFFCHFYVVAVVWTTLLVLATLLYAYRMAPLVSEPLLYSTVASQLTGGSHIFSLHKYRSTPLEHRYLVWRSVFLLLLMEVQVMRRLYETIYVFNYSSSAQMHVFGYLTGLFFYTAAPLSLCCICAPEVFKFAANELKEFIVKGKNQMPVIEFDWWGYMSSLMKLGWPSWLGAAIFIWGWIHQHRCHAILGLLQEHKEQEGEYGIPHGDWFEIVSSPHYLAEIVIYGGLVVASGGSDLTIWLLFGFVASNLIFAAAETQRWYLHKFDNYPSNRFAIIPFVY</sequence>
<evidence type="ECO:0000256" key="5">
    <source>
        <dbReference type="ARBA" id="ARBA00023136"/>
    </source>
</evidence>
<keyword evidence="3 6" id="KW-0812">Transmembrane</keyword>
<proteinExistence type="predicted"/>
<keyword evidence="4 6" id="KW-1133">Transmembrane helix</keyword>
<dbReference type="GO" id="GO:0016627">
    <property type="term" value="F:oxidoreductase activity, acting on the CH-CH group of donors"/>
    <property type="evidence" value="ECO:0007669"/>
    <property type="project" value="InterPro"/>
</dbReference>
<dbReference type="PROSITE" id="PS50244">
    <property type="entry name" value="S5A_REDUCTASE"/>
    <property type="match status" value="1"/>
</dbReference>
<comment type="subcellular location">
    <subcellularLocation>
        <location evidence="1">Endomembrane system</location>
        <topology evidence="1">Multi-pass membrane protein</topology>
    </subcellularLocation>
</comment>
<dbReference type="GO" id="GO:0012505">
    <property type="term" value="C:endomembrane system"/>
    <property type="evidence" value="ECO:0007669"/>
    <property type="project" value="UniProtKB-SubCell"/>
</dbReference>
<feature type="transmembrane region" description="Helical" evidence="6">
    <location>
        <begin position="212"/>
        <end position="238"/>
    </location>
</feature>
<dbReference type="InterPro" id="IPR001104">
    <property type="entry name" value="3-oxo-5_a-steroid_4-DH_C"/>
</dbReference>
<dbReference type="PANTHER" id="PTHR14624">
    <property type="entry name" value="DFG10 PROTEIN"/>
    <property type="match status" value="1"/>
</dbReference>
<dbReference type="GO" id="GO:0006629">
    <property type="term" value="P:lipid metabolic process"/>
    <property type="evidence" value="ECO:0007669"/>
    <property type="project" value="InterPro"/>
</dbReference>
<evidence type="ECO:0000256" key="6">
    <source>
        <dbReference type="SAM" id="Phobius"/>
    </source>
</evidence>
<evidence type="ECO:0000256" key="3">
    <source>
        <dbReference type="ARBA" id="ARBA00022692"/>
    </source>
</evidence>
<evidence type="ECO:0000256" key="4">
    <source>
        <dbReference type="ARBA" id="ARBA00022989"/>
    </source>
</evidence>
<dbReference type="GO" id="GO:0006488">
    <property type="term" value="P:dolichol-linked oligosaccharide biosynthetic process"/>
    <property type="evidence" value="ECO:0007669"/>
    <property type="project" value="InterPro"/>
</dbReference>
<feature type="transmembrane region" description="Helical" evidence="6">
    <location>
        <begin position="295"/>
        <end position="313"/>
    </location>
</feature>
<dbReference type="Pfam" id="PF02544">
    <property type="entry name" value="Steroid_dh"/>
    <property type="match status" value="1"/>
</dbReference>
<accession>A0A438DM94</accession>
<feature type="transmembrane region" description="Helical" evidence="6">
    <location>
        <begin position="161"/>
        <end position="191"/>
    </location>
</feature>
<dbReference type="EMBL" id="QGNW01001568">
    <property type="protein sequence ID" value="RVW36570.1"/>
    <property type="molecule type" value="Genomic_DNA"/>
</dbReference>
<organism evidence="8 9">
    <name type="scientific">Vitis vinifera</name>
    <name type="common">Grape</name>
    <dbReference type="NCBI Taxonomy" id="29760"/>
    <lineage>
        <taxon>Eukaryota</taxon>
        <taxon>Viridiplantae</taxon>
        <taxon>Streptophyta</taxon>
        <taxon>Embryophyta</taxon>
        <taxon>Tracheophyta</taxon>
        <taxon>Spermatophyta</taxon>
        <taxon>Magnoliopsida</taxon>
        <taxon>eudicotyledons</taxon>
        <taxon>Gunneridae</taxon>
        <taxon>Pentapetalae</taxon>
        <taxon>rosids</taxon>
        <taxon>Vitales</taxon>
        <taxon>Vitaceae</taxon>
        <taxon>Viteae</taxon>
        <taxon>Vitis</taxon>
    </lineage>
</organism>
<feature type="transmembrane region" description="Helical" evidence="6">
    <location>
        <begin position="60"/>
        <end position="82"/>
    </location>
</feature>
<evidence type="ECO:0000256" key="2">
    <source>
        <dbReference type="ARBA" id="ARBA00004922"/>
    </source>
</evidence>
<comment type="caution">
    <text evidence="8">The sequence shown here is derived from an EMBL/GenBank/DDBJ whole genome shotgun (WGS) entry which is preliminary data.</text>
</comment>
<reference evidence="8 9" key="1">
    <citation type="journal article" date="2018" name="PLoS Genet.">
        <title>Population sequencing reveals clonal diversity and ancestral inbreeding in the grapevine cultivar Chardonnay.</title>
        <authorList>
            <person name="Roach M.J."/>
            <person name="Johnson D.L."/>
            <person name="Bohlmann J."/>
            <person name="van Vuuren H.J."/>
            <person name="Jones S.J."/>
            <person name="Pretorius I.S."/>
            <person name="Schmidt S.A."/>
            <person name="Borneman A.R."/>
        </authorList>
    </citation>
    <scope>NUCLEOTIDE SEQUENCE [LARGE SCALE GENOMIC DNA]</scope>
    <source>
        <strain evidence="9">cv. Chardonnay</strain>
        <tissue evidence="8">Leaf</tissue>
    </source>
</reference>
<dbReference type="UniPathway" id="UPA00378"/>
<gene>
    <name evidence="8" type="primary">PPRD2_0</name>
    <name evidence="8" type="ORF">CK203_072813</name>
</gene>
<feature type="transmembrane region" description="Helical" evidence="6">
    <location>
        <begin position="124"/>
        <end position="141"/>
    </location>
</feature>
<keyword evidence="5 6" id="KW-0472">Membrane</keyword>
<dbReference type="PANTHER" id="PTHR14624:SF0">
    <property type="entry name" value="POLYPRENOL REDUCTASE"/>
    <property type="match status" value="1"/>
</dbReference>
<evidence type="ECO:0000256" key="1">
    <source>
        <dbReference type="ARBA" id="ARBA00004127"/>
    </source>
</evidence>
<feature type="domain" description="3-oxo-5-alpha-steroid 4-dehydrogenase C-terminal" evidence="7">
    <location>
        <begin position="208"/>
        <end position="338"/>
    </location>
</feature>
<evidence type="ECO:0000313" key="9">
    <source>
        <dbReference type="Proteomes" id="UP000288805"/>
    </source>
</evidence>
<feature type="transmembrane region" description="Helical" evidence="6">
    <location>
        <begin position="12"/>
        <end position="40"/>
    </location>
</feature>
<name>A0A438DM94_VITVI</name>
<comment type="pathway">
    <text evidence="2">Protein modification; protein glycosylation.</text>
</comment>
<dbReference type="AlphaFoldDB" id="A0A438DM94"/>
<dbReference type="Proteomes" id="UP000288805">
    <property type="component" value="Unassembled WGS sequence"/>
</dbReference>